<dbReference type="EMBL" id="OBQD01000008">
    <property type="protein sequence ID" value="SOC40804.1"/>
    <property type="molecule type" value="Genomic_DNA"/>
</dbReference>
<evidence type="ECO:0000256" key="1">
    <source>
        <dbReference type="SAM" id="MobiDB-lite"/>
    </source>
</evidence>
<dbReference type="RefSeq" id="WP_245423520.1">
    <property type="nucleotide sequence ID" value="NZ_OBQD01000008.1"/>
</dbReference>
<organism evidence="2 3">
    <name type="scientific">Rhizobium subbaraonis</name>
    <dbReference type="NCBI Taxonomy" id="908946"/>
    <lineage>
        <taxon>Bacteria</taxon>
        <taxon>Pseudomonadati</taxon>
        <taxon>Pseudomonadota</taxon>
        <taxon>Alphaproteobacteria</taxon>
        <taxon>Hyphomicrobiales</taxon>
        <taxon>Rhizobiaceae</taxon>
        <taxon>Rhizobium/Agrobacterium group</taxon>
        <taxon>Rhizobium</taxon>
    </lineage>
</organism>
<dbReference type="Gene3D" id="1.50.10.20">
    <property type="match status" value="1"/>
</dbReference>
<proteinExistence type="predicted"/>
<feature type="region of interest" description="Disordered" evidence="1">
    <location>
        <begin position="1"/>
        <end position="21"/>
    </location>
</feature>
<evidence type="ECO:0000313" key="3">
    <source>
        <dbReference type="Proteomes" id="UP000219167"/>
    </source>
</evidence>
<keyword evidence="3" id="KW-1185">Reference proteome</keyword>
<dbReference type="AlphaFoldDB" id="A0A285UFV2"/>
<protein>
    <recommendedName>
        <fullName evidence="4">Lanthionine synthetase-like protein</fullName>
    </recommendedName>
</protein>
<name>A0A285UFV2_9HYPH</name>
<evidence type="ECO:0000313" key="2">
    <source>
        <dbReference type="EMBL" id="SOC40804.1"/>
    </source>
</evidence>
<gene>
    <name evidence="2" type="ORF">SAMN05892877_1085</name>
</gene>
<dbReference type="Proteomes" id="UP000219167">
    <property type="component" value="Unassembled WGS sequence"/>
</dbReference>
<reference evidence="2 3" key="1">
    <citation type="submission" date="2017-08" db="EMBL/GenBank/DDBJ databases">
        <authorList>
            <person name="de Groot N.N."/>
        </authorList>
    </citation>
    <scope>NUCLEOTIDE SEQUENCE [LARGE SCALE GENOMIC DNA]</scope>
    <source>
        <strain evidence="2 3">JC85</strain>
    </source>
</reference>
<accession>A0A285UFV2</accession>
<evidence type="ECO:0008006" key="4">
    <source>
        <dbReference type="Google" id="ProtNLM"/>
    </source>
</evidence>
<feature type="compositionally biased region" description="Polar residues" evidence="1">
    <location>
        <begin position="1"/>
        <end position="12"/>
    </location>
</feature>
<sequence length="423" mass="45272">MSIEPQRTTHPFTNGRGDAGAVRLSFNRGPSEDSTRLQALAQVSSAARTRVGQFITLAGDGLPRMHDGWTFGHTLRAVKGERGWSERLEGDSLRYAAMVALGLSYLGEGEQRRILGNGTAADLARACAERARSSQDAGAIALSAWAAAEAGHFHAEALFDRLATRIGSAEPLATVECAWAVIAALSAARLGSTAQLLDAAARRLTEAQSETGLFPHMLPATASGRLRAHIGCYADQVYPIQALSRLSVARGDAGALEAADACAARICALQGPSGQWWWHYDTRDGTVVEGYPVYSVHQHAMGPMALLDLMEAGGTAHWQPILLGLRWLDDHPETVSTLVCPEKGVIWRKVARREPGKAARAIAAVTTAASPGLHLPLVDTIFPPGEVDYECRPYELGWLLYAWNAEGAVTSLAKQPASEPEEI</sequence>